<evidence type="ECO:0000256" key="7">
    <source>
        <dbReference type="SAM" id="SignalP"/>
    </source>
</evidence>
<feature type="domain" description="SpaA-like prealbumin fold" evidence="9">
    <location>
        <begin position="387"/>
        <end position="505"/>
    </location>
</feature>
<dbReference type="RefSeq" id="WP_190999050.1">
    <property type="nucleotide sequence ID" value="NZ_JACXSI010000036.1"/>
</dbReference>
<gene>
    <name evidence="10" type="ORF">IEO70_14280</name>
</gene>
<dbReference type="InterPro" id="IPR041033">
    <property type="entry name" value="SpaA_PFL_dom_1"/>
</dbReference>
<sequence>MKKFFSLAMIFVMLFTITVPAFAAGNGTITIENATIDQVYTPYKIFDATYSGTGKVSYTISTANQFYTALFGNDGNTDNAFFSKTATTVPGVYTISKKDVDDSALIDYLLKLIKGGSYESAKPAVTAGSDEVKFEGLDFGYYVITSSLGTAVTITSTIPDATVIDKNQKPSNLQKKIWEDVNKNNVVDEGELKSSNTASIGDSVHYQISMTATNYDGANQIQYYSIYDIEGEAIYADYKSIKVFVGKEELTKGWYLGGESNSPLGNWSTDTTTINDAEWYLVKTGDDKFHITIPWMTNHTLELNTTSPGYTLTFDNTSESKSKSKYASPSEIKVTFKSQLEANATIDQPEENNDKNYNEAYGSWFRNGNELGRTDSSKVTTNTYGLGLHKKDMENQSISLAGAKFRLYSDAACKEPVYVIPTNVQGVYMVDDYNKTVSGNPNTARKAYESQLSAYLGSLTQDNRVESPVNGKIMIIGLAAGDYWLKEYEAPAGYNLPADPVRYTLGTGSSSFEVFHKDGVVAEGNDVSQDHIRLEYKLTTQTVLNSSGTVLPSTGGTGTVLIITIGSILAIGAVIFLVTNKKMSVYTD</sequence>
<comment type="subcellular location">
    <subcellularLocation>
        <location evidence="1">Secreted</location>
        <location evidence="1">Cell wall</location>
        <topology evidence="1">Peptidoglycan-anchor</topology>
    </subcellularLocation>
</comment>
<keyword evidence="6" id="KW-1133">Transmembrane helix</keyword>
<evidence type="ECO:0000256" key="4">
    <source>
        <dbReference type="ARBA" id="ARBA00022729"/>
    </source>
</evidence>
<feature type="transmembrane region" description="Helical" evidence="6">
    <location>
        <begin position="560"/>
        <end position="579"/>
    </location>
</feature>
<reference evidence="10" key="1">
    <citation type="submission" date="2020-09" db="EMBL/GenBank/DDBJ databases">
        <title>Bacillus faecalis sp. nov., a moderately halophilic bacterium isolated from cow faeces.</title>
        <authorList>
            <person name="Jiang L."/>
            <person name="Lee J."/>
        </authorList>
    </citation>
    <scope>NUCLEOTIDE SEQUENCE</scope>
    <source>
        <strain evidence="10">AGMB 02131</strain>
    </source>
</reference>
<dbReference type="PROSITE" id="PS00018">
    <property type="entry name" value="EF_HAND_1"/>
    <property type="match status" value="1"/>
</dbReference>
<evidence type="ECO:0000259" key="8">
    <source>
        <dbReference type="Pfam" id="PF00746"/>
    </source>
</evidence>
<protein>
    <submittedName>
        <fullName evidence="10">LPXTG cell wall anchor domain-containing protein</fullName>
    </submittedName>
</protein>
<accession>A0A927CZI8</accession>
<evidence type="ECO:0000256" key="2">
    <source>
        <dbReference type="ARBA" id="ARBA00022512"/>
    </source>
</evidence>
<evidence type="ECO:0000313" key="11">
    <source>
        <dbReference type="Proteomes" id="UP000602076"/>
    </source>
</evidence>
<dbReference type="InterPro" id="IPR019931">
    <property type="entry name" value="LPXTG_anchor"/>
</dbReference>
<dbReference type="AlphaFoldDB" id="A0A927CZI8"/>
<evidence type="ECO:0000313" key="10">
    <source>
        <dbReference type="EMBL" id="MBD3109512.1"/>
    </source>
</evidence>
<evidence type="ECO:0000256" key="6">
    <source>
        <dbReference type="SAM" id="Phobius"/>
    </source>
</evidence>
<organism evidence="10 11">
    <name type="scientific">Peribacillus faecalis</name>
    <dbReference type="NCBI Taxonomy" id="2772559"/>
    <lineage>
        <taxon>Bacteria</taxon>
        <taxon>Bacillati</taxon>
        <taxon>Bacillota</taxon>
        <taxon>Bacilli</taxon>
        <taxon>Bacillales</taxon>
        <taxon>Bacillaceae</taxon>
        <taxon>Peribacillus</taxon>
    </lineage>
</organism>
<evidence type="ECO:0000259" key="9">
    <source>
        <dbReference type="Pfam" id="PF17802"/>
    </source>
</evidence>
<comment type="caution">
    <text evidence="10">The sequence shown here is derived from an EMBL/GenBank/DDBJ whole genome shotgun (WGS) entry which is preliminary data.</text>
</comment>
<name>A0A927CZI8_9BACI</name>
<evidence type="ECO:0000256" key="3">
    <source>
        <dbReference type="ARBA" id="ARBA00022525"/>
    </source>
</evidence>
<dbReference type="Gene3D" id="2.60.40.740">
    <property type="match status" value="1"/>
</dbReference>
<proteinExistence type="predicted"/>
<keyword evidence="5" id="KW-0572">Peptidoglycan-anchor</keyword>
<dbReference type="NCBIfam" id="TIGR01167">
    <property type="entry name" value="LPXTG_anchor"/>
    <property type="match status" value="1"/>
</dbReference>
<dbReference type="Pfam" id="PF17802">
    <property type="entry name" value="SpaA"/>
    <property type="match status" value="1"/>
</dbReference>
<dbReference type="Proteomes" id="UP000602076">
    <property type="component" value="Unassembled WGS sequence"/>
</dbReference>
<keyword evidence="11" id="KW-1185">Reference proteome</keyword>
<evidence type="ECO:0000256" key="5">
    <source>
        <dbReference type="ARBA" id="ARBA00023088"/>
    </source>
</evidence>
<dbReference type="InterPro" id="IPR013783">
    <property type="entry name" value="Ig-like_fold"/>
</dbReference>
<dbReference type="Gene3D" id="2.60.40.10">
    <property type="entry name" value="Immunoglobulins"/>
    <property type="match status" value="1"/>
</dbReference>
<keyword evidence="6" id="KW-0472">Membrane</keyword>
<keyword evidence="3" id="KW-0964">Secreted</keyword>
<keyword evidence="4 7" id="KW-0732">Signal</keyword>
<dbReference type="Pfam" id="PF00746">
    <property type="entry name" value="Gram_pos_anchor"/>
    <property type="match status" value="1"/>
</dbReference>
<feature type="domain" description="Gram-positive cocci surface proteins LPxTG" evidence="8">
    <location>
        <begin position="545"/>
        <end position="582"/>
    </location>
</feature>
<feature type="signal peptide" evidence="7">
    <location>
        <begin position="1"/>
        <end position="23"/>
    </location>
</feature>
<evidence type="ECO:0000256" key="1">
    <source>
        <dbReference type="ARBA" id="ARBA00004168"/>
    </source>
</evidence>
<dbReference type="EMBL" id="JACXSI010000036">
    <property type="protein sequence ID" value="MBD3109512.1"/>
    <property type="molecule type" value="Genomic_DNA"/>
</dbReference>
<dbReference type="InterPro" id="IPR018247">
    <property type="entry name" value="EF_Hand_1_Ca_BS"/>
</dbReference>
<keyword evidence="6" id="KW-0812">Transmembrane</keyword>
<keyword evidence="2" id="KW-0134">Cell wall</keyword>
<feature type="chain" id="PRO_5038140620" evidence="7">
    <location>
        <begin position="24"/>
        <end position="588"/>
    </location>
</feature>